<organism evidence="2">
    <name type="scientific">viral metagenome</name>
    <dbReference type="NCBI Taxonomy" id="1070528"/>
    <lineage>
        <taxon>unclassified sequences</taxon>
        <taxon>metagenomes</taxon>
        <taxon>organismal metagenomes</taxon>
    </lineage>
</organism>
<dbReference type="EMBL" id="MN740406">
    <property type="protein sequence ID" value="QHU05016.1"/>
    <property type="molecule type" value="Genomic_DNA"/>
</dbReference>
<accession>A0A6C0JJR1</accession>
<reference evidence="2" key="1">
    <citation type="journal article" date="2020" name="Nature">
        <title>Giant virus diversity and host interactions through global metagenomics.</title>
        <authorList>
            <person name="Schulz F."/>
            <person name="Roux S."/>
            <person name="Paez-Espino D."/>
            <person name="Jungbluth S."/>
            <person name="Walsh D.A."/>
            <person name="Denef V.J."/>
            <person name="McMahon K.D."/>
            <person name="Konstantinidis K.T."/>
            <person name="Eloe-Fadrosh E.A."/>
            <person name="Kyrpides N.C."/>
            <person name="Woyke T."/>
        </authorList>
    </citation>
    <scope>NUCLEOTIDE SEQUENCE</scope>
    <source>
        <strain evidence="2">GVMAG-M-3300027708-5</strain>
    </source>
</reference>
<dbReference type="AlphaFoldDB" id="A0A6C0JJR1"/>
<dbReference type="InterPro" id="IPR040911">
    <property type="entry name" value="Exostosin_GT47"/>
</dbReference>
<dbReference type="SUPFAM" id="SSF53448">
    <property type="entry name" value="Nucleotide-diphospho-sugar transferases"/>
    <property type="match status" value="1"/>
</dbReference>
<dbReference type="Gene3D" id="3.90.550.10">
    <property type="entry name" value="Spore Coat Polysaccharide Biosynthesis Protein SpsA, Chain A"/>
    <property type="match status" value="1"/>
</dbReference>
<dbReference type="InterPro" id="IPR004263">
    <property type="entry name" value="Exostosin"/>
</dbReference>
<dbReference type="Pfam" id="PF03016">
    <property type="entry name" value="Exostosin_GT47"/>
    <property type="match status" value="1"/>
</dbReference>
<sequence>MKFIQDDRFLTKTDIVYPPFKNGLYMEEYFFNYMATKNKTTDKDGRLYIPALWTNFQISGWFSHQKDSMQKVLDNWILENPSSAGYFVVVQYDDGPLLKVPSNTKIYGGCFGHVYLPLIYQDIDDKLENLSKNALSFKKRPIFCSFVGSITHNVRKTMIDMYRNNPQFHILTRDGWTNQIQSGHQDQFTEVTLKSKFALAPRGYGRSSFRFFEILELGTVPIYIWNDIEWLPYKNVLDYDAFSISIHETELDILEEILTNITEKKYNAMLAEYQRIKHMFGLDYMCEFISGTTKPKVMVESTIGLGHGTLPQVSEFEDIDNTLDSENTITIDFSNETVSSSPIIENKKKSSVLLVAIAIGNQYLQNYNKIFRRSHEQYAKNHGYDFKVIDDFIDTANTHYHQSKMSVFYQKMLISDTAYEYVIFIDSDILINLAAPPIHLSESFQDKIGIVDEYSQPTREIRLKIQRLMGWEESATDYYKLSGFELGTNKVFNSGVLVIQPKKHKEFLENVYHTYLPKSINHGRGSHFEQTSLGYELQKHNKYKLLNNKWNAIWGLHKFAGADLQDFFKQNYFIHFAGGTDIEMAPMLDRLNKY</sequence>
<dbReference type="PANTHER" id="PTHR11062">
    <property type="entry name" value="EXOSTOSIN HEPARAN SULFATE GLYCOSYLTRANSFERASE -RELATED"/>
    <property type="match status" value="1"/>
</dbReference>
<feature type="domain" description="Exostosin GT47" evidence="1">
    <location>
        <begin position="136"/>
        <end position="260"/>
    </location>
</feature>
<dbReference type="InterPro" id="IPR029044">
    <property type="entry name" value="Nucleotide-diphossugar_trans"/>
</dbReference>
<evidence type="ECO:0000259" key="1">
    <source>
        <dbReference type="Pfam" id="PF03016"/>
    </source>
</evidence>
<proteinExistence type="predicted"/>
<evidence type="ECO:0000313" key="2">
    <source>
        <dbReference type="EMBL" id="QHU05016.1"/>
    </source>
</evidence>
<dbReference type="GO" id="GO:0016757">
    <property type="term" value="F:glycosyltransferase activity"/>
    <property type="evidence" value="ECO:0007669"/>
    <property type="project" value="InterPro"/>
</dbReference>
<name>A0A6C0JJR1_9ZZZZ</name>
<protein>
    <recommendedName>
        <fullName evidence="1">Exostosin GT47 domain-containing protein</fullName>
    </recommendedName>
</protein>